<proteinExistence type="predicted"/>
<reference evidence="1 2" key="1">
    <citation type="submission" date="2021-02" db="EMBL/GenBank/DDBJ databases">
        <title>Niveibacterium changnyeongensis HC41.</title>
        <authorList>
            <person name="Kang M."/>
        </authorList>
    </citation>
    <scope>NUCLEOTIDE SEQUENCE [LARGE SCALE GENOMIC DNA]</scope>
    <source>
        <strain evidence="1 2">HC41</strain>
    </source>
</reference>
<name>A0ABX7M5R8_9RHOO</name>
<dbReference type="RefSeq" id="WP_206254643.1">
    <property type="nucleotide sequence ID" value="NZ_CP071060.1"/>
</dbReference>
<sequence>MNRATALPLVAGLVLTACQTPPQLAEHDALLIEPDADTRAEVRAAASTLLGGTPVLLAPDAFTQESRLTLERMPRRSLLDLPLADRARFEPHRLRLVTSGGSCLLRNENSDTAVLLESAHCRVQITKTDDR</sequence>
<dbReference type="PROSITE" id="PS51257">
    <property type="entry name" value="PROKAR_LIPOPROTEIN"/>
    <property type="match status" value="1"/>
</dbReference>
<evidence type="ECO:0000313" key="1">
    <source>
        <dbReference type="EMBL" id="QSI77097.1"/>
    </source>
</evidence>
<keyword evidence="2" id="KW-1185">Reference proteome</keyword>
<organism evidence="1 2">
    <name type="scientific">Niveibacterium microcysteis</name>
    <dbReference type="NCBI Taxonomy" id="2811415"/>
    <lineage>
        <taxon>Bacteria</taxon>
        <taxon>Pseudomonadati</taxon>
        <taxon>Pseudomonadota</taxon>
        <taxon>Betaproteobacteria</taxon>
        <taxon>Rhodocyclales</taxon>
        <taxon>Rhodocyclaceae</taxon>
        <taxon>Niveibacterium</taxon>
    </lineage>
</organism>
<evidence type="ECO:0000313" key="2">
    <source>
        <dbReference type="Proteomes" id="UP000663570"/>
    </source>
</evidence>
<dbReference type="Proteomes" id="UP000663570">
    <property type="component" value="Chromosome"/>
</dbReference>
<accession>A0ABX7M5R8</accession>
<protein>
    <recommendedName>
        <fullName evidence="3">Lipoprotein</fullName>
    </recommendedName>
</protein>
<evidence type="ECO:0008006" key="3">
    <source>
        <dbReference type="Google" id="ProtNLM"/>
    </source>
</evidence>
<gene>
    <name evidence="1" type="ORF">JY500_00145</name>
</gene>
<dbReference type="EMBL" id="CP071060">
    <property type="protein sequence ID" value="QSI77097.1"/>
    <property type="molecule type" value="Genomic_DNA"/>
</dbReference>